<reference evidence="8" key="1">
    <citation type="journal article" date="2019" name="Int. J. Syst. Evol. Microbiol.">
        <title>The Global Catalogue of Microorganisms (GCM) 10K type strain sequencing project: providing services to taxonomists for standard genome sequencing and annotation.</title>
        <authorList>
            <consortium name="The Broad Institute Genomics Platform"/>
            <consortium name="The Broad Institute Genome Sequencing Center for Infectious Disease"/>
            <person name="Wu L."/>
            <person name="Ma J."/>
        </authorList>
    </citation>
    <scope>NUCLEOTIDE SEQUENCE [LARGE SCALE GENOMIC DNA]</scope>
    <source>
        <strain evidence="8">CGMCC-1.15741</strain>
    </source>
</reference>
<organism evidence="7 8">
    <name type="scientific">Ponticaulis profundi</name>
    <dbReference type="NCBI Taxonomy" id="2665222"/>
    <lineage>
        <taxon>Bacteria</taxon>
        <taxon>Pseudomonadati</taxon>
        <taxon>Pseudomonadota</taxon>
        <taxon>Alphaproteobacteria</taxon>
        <taxon>Hyphomonadales</taxon>
        <taxon>Hyphomonadaceae</taxon>
        <taxon>Ponticaulis</taxon>
    </lineage>
</organism>
<dbReference type="InterPro" id="IPR020946">
    <property type="entry name" value="Flavin_mOase-like"/>
</dbReference>
<keyword evidence="8" id="KW-1185">Reference proteome</keyword>
<keyword evidence="4" id="KW-0274">FAD</keyword>
<evidence type="ECO:0000256" key="5">
    <source>
        <dbReference type="ARBA" id="ARBA00023002"/>
    </source>
</evidence>
<dbReference type="Proteomes" id="UP001596303">
    <property type="component" value="Unassembled WGS sequence"/>
</dbReference>
<dbReference type="GO" id="GO:0004497">
    <property type="term" value="F:monooxygenase activity"/>
    <property type="evidence" value="ECO:0007669"/>
    <property type="project" value="UniProtKB-KW"/>
</dbReference>
<dbReference type="Pfam" id="PF00743">
    <property type="entry name" value="FMO-like"/>
    <property type="match status" value="1"/>
</dbReference>
<dbReference type="Pfam" id="PF13450">
    <property type="entry name" value="NAD_binding_8"/>
    <property type="match status" value="1"/>
</dbReference>
<dbReference type="EC" id="1.14.13.-" evidence="7"/>
<comment type="caution">
    <text evidence="7">The sequence shown here is derived from an EMBL/GenBank/DDBJ whole genome shotgun (WGS) entry which is preliminary data.</text>
</comment>
<comment type="cofactor">
    <cofactor evidence="1">
        <name>FAD</name>
        <dbReference type="ChEBI" id="CHEBI:57692"/>
    </cofactor>
</comment>
<dbReference type="InterPro" id="IPR051820">
    <property type="entry name" value="FAD-binding_MO"/>
</dbReference>
<evidence type="ECO:0000256" key="1">
    <source>
        <dbReference type="ARBA" id="ARBA00001974"/>
    </source>
</evidence>
<proteinExistence type="inferred from homology"/>
<evidence type="ECO:0000256" key="2">
    <source>
        <dbReference type="ARBA" id="ARBA00010139"/>
    </source>
</evidence>
<evidence type="ECO:0000256" key="6">
    <source>
        <dbReference type="ARBA" id="ARBA00023033"/>
    </source>
</evidence>
<dbReference type="RefSeq" id="WP_377381215.1">
    <property type="nucleotide sequence ID" value="NZ_JBHSSW010000066.1"/>
</dbReference>
<protein>
    <submittedName>
        <fullName evidence="7">Flavin-containing monooxygenase</fullName>
        <ecNumber evidence="7">1.14.13.-</ecNumber>
    </submittedName>
</protein>
<dbReference type="PANTHER" id="PTHR43872:SF1">
    <property type="entry name" value="MONOOXYGENASE, PUTATIVE (AFU_ORTHOLOGUE AFUA_8G02570)-RELATED"/>
    <property type="match status" value="1"/>
</dbReference>
<dbReference type="EMBL" id="JBHSSW010000066">
    <property type="protein sequence ID" value="MFC6199779.1"/>
    <property type="molecule type" value="Genomic_DNA"/>
</dbReference>
<evidence type="ECO:0000313" key="7">
    <source>
        <dbReference type="EMBL" id="MFC6199779.1"/>
    </source>
</evidence>
<gene>
    <name evidence="7" type="ORF">ACFQDM_17000</name>
</gene>
<sequence>MERAIETEHVDVLIVGAGLSGIGAAYHLQQKCPSKSYRIFEGRSAMGGTWDLFRYPGIRSDSDMHTLGYAFKPWEAAKAIADGPSIRAYIEETADENGISQNIRYDHQVINASWSSDDARWNVTARNTQTGELVEQSCQFLMMCSGYYNYEGGYKPDFEGEASFKGEVIHPQAWPENLEYSGKKVVIIGSGATAVTLVPEMAKQAGHVTMLQRSPTYVVSRPATDTVANNLRKFLPSKLAYTLTRWKNVLVQRFFYKLARSRPEKVKERMVGMVREHLGPDYDVEKHFTPTYNPWDQRVCLVPDADLFESIKSGKSSVVTDQIERFDESGIQLKSGEHLDADIIVTATGLDLVFLGKIALEVDGKQVQPNTLLNYKGIMYSDVPNLAAVFGYTNASWTLKADLSSEYMCRILKHMDRTGTDFAVPKQSRDDLELEPWLDFSSGYVQRSIDKFPRQASDKPWKLNQDYAKDLFALRFGKLDDGVLTFRKRHQSDLIEIDQAATRSTNTVPAE</sequence>
<dbReference type="Gene3D" id="3.50.50.60">
    <property type="entry name" value="FAD/NAD(P)-binding domain"/>
    <property type="match status" value="3"/>
</dbReference>
<dbReference type="InterPro" id="IPR036188">
    <property type="entry name" value="FAD/NAD-bd_sf"/>
</dbReference>
<dbReference type="SUPFAM" id="SSF51905">
    <property type="entry name" value="FAD/NAD(P)-binding domain"/>
    <property type="match status" value="1"/>
</dbReference>
<evidence type="ECO:0000256" key="4">
    <source>
        <dbReference type="ARBA" id="ARBA00022827"/>
    </source>
</evidence>
<accession>A0ABW1SED5</accession>
<evidence type="ECO:0000313" key="8">
    <source>
        <dbReference type="Proteomes" id="UP001596303"/>
    </source>
</evidence>
<dbReference type="PANTHER" id="PTHR43872">
    <property type="entry name" value="MONOOXYGENASE, PUTATIVE (AFU_ORTHOLOGUE AFUA_8G02570)-RELATED"/>
    <property type="match status" value="1"/>
</dbReference>
<evidence type="ECO:0000256" key="3">
    <source>
        <dbReference type="ARBA" id="ARBA00022630"/>
    </source>
</evidence>
<keyword evidence="3" id="KW-0285">Flavoprotein</keyword>
<name>A0ABW1SED5_9PROT</name>
<comment type="similarity">
    <text evidence="2">Belongs to the FAD-binding monooxygenase family.</text>
</comment>
<keyword evidence="6 7" id="KW-0503">Monooxygenase</keyword>
<keyword evidence="5 7" id="KW-0560">Oxidoreductase</keyword>